<proteinExistence type="predicted"/>
<comment type="caution">
    <text evidence="2">The sequence shown here is derived from an EMBL/GenBank/DDBJ whole genome shotgun (WGS) entry which is preliminary data.</text>
</comment>
<evidence type="ECO:0000313" key="2">
    <source>
        <dbReference type="EMBL" id="KAK3770277.1"/>
    </source>
</evidence>
<dbReference type="PROSITE" id="PS50878">
    <property type="entry name" value="RT_POL"/>
    <property type="match status" value="1"/>
</dbReference>
<dbReference type="Pfam" id="PF13966">
    <property type="entry name" value="zf-RVT"/>
    <property type="match status" value="1"/>
</dbReference>
<dbReference type="Proteomes" id="UP001283361">
    <property type="component" value="Unassembled WGS sequence"/>
</dbReference>
<reference evidence="2" key="1">
    <citation type="journal article" date="2023" name="G3 (Bethesda)">
        <title>A reference genome for the long-term kleptoplast-retaining sea slug Elysia crispata morphotype clarki.</title>
        <authorList>
            <person name="Eastman K.E."/>
            <person name="Pendleton A.L."/>
            <person name="Shaikh M.A."/>
            <person name="Suttiyut T."/>
            <person name="Ogas R."/>
            <person name="Tomko P."/>
            <person name="Gavelis G."/>
            <person name="Widhalm J.R."/>
            <person name="Wisecaver J.H."/>
        </authorList>
    </citation>
    <scope>NUCLEOTIDE SEQUENCE</scope>
    <source>
        <strain evidence="2">ECLA1</strain>
    </source>
</reference>
<dbReference type="AlphaFoldDB" id="A0AAE0ZKT3"/>
<evidence type="ECO:0000313" key="3">
    <source>
        <dbReference type="Proteomes" id="UP001283361"/>
    </source>
</evidence>
<evidence type="ECO:0000259" key="1">
    <source>
        <dbReference type="PROSITE" id="PS50878"/>
    </source>
</evidence>
<dbReference type="PANTHER" id="PTHR19446">
    <property type="entry name" value="REVERSE TRANSCRIPTASES"/>
    <property type="match status" value="1"/>
</dbReference>
<feature type="domain" description="Reverse transcriptase" evidence="1">
    <location>
        <begin position="1"/>
        <end position="236"/>
    </location>
</feature>
<dbReference type="InterPro" id="IPR000477">
    <property type="entry name" value="RT_dom"/>
</dbReference>
<dbReference type="CDD" id="cd01650">
    <property type="entry name" value="RT_nLTR_like"/>
    <property type="match status" value="1"/>
</dbReference>
<dbReference type="Pfam" id="PF00078">
    <property type="entry name" value="RVT_1"/>
    <property type="match status" value="1"/>
</dbReference>
<name>A0AAE0ZKT3_9GAST</name>
<sequence length="492" mass="55561">MASRLTKYLTENGYINTSVQKGGIPGVSGCLEHATMIWEAIQRAKSEKLNLDVIWLDLANAYGSVPHQMIQLALRMYHVPEDIQVMLDDYFSGFRMRFSTNSYTTDWINLEIGIAMGCTISPILFVMAMEVILKASEDSAGPANLGGGCYMPSLKAFMDDTTIICSKEDETRRMLERLDVLMAWCRMKFKPKKSRSLSVRKGKIDATTIFTVASQQIPTVSQEPVKSLGRWYDSSMKDTKRGLETVELATEGLLAINRCGLQEYKCGKARLLSMLEDSEDPVLKTVQPTIKTGRKWKVVEAVDEAKECLKIKEVIGQIQTDRKGLGSSTAKWWSKAEGKEKRDMVINEIRINEDSRRVQKAVQQPQKGQWTNWDNALQKSLTWNEIWHMVPLRISFLIRSVYDLLPSNANLVRWGKIEDPTCPLCQGRQTTEHVLSSCKIALSQGRYTWRHNRALQELAAIISTAKGETTLPNTNALIFTQREAPSHGTEGR</sequence>
<accession>A0AAE0ZKT3</accession>
<keyword evidence="3" id="KW-1185">Reference proteome</keyword>
<dbReference type="InterPro" id="IPR026960">
    <property type="entry name" value="RVT-Znf"/>
</dbReference>
<dbReference type="EMBL" id="JAWDGP010003856">
    <property type="protein sequence ID" value="KAK3770277.1"/>
    <property type="molecule type" value="Genomic_DNA"/>
</dbReference>
<gene>
    <name evidence="2" type="ORF">RRG08_029932</name>
</gene>
<organism evidence="2 3">
    <name type="scientific">Elysia crispata</name>
    <name type="common">lettuce slug</name>
    <dbReference type="NCBI Taxonomy" id="231223"/>
    <lineage>
        <taxon>Eukaryota</taxon>
        <taxon>Metazoa</taxon>
        <taxon>Spiralia</taxon>
        <taxon>Lophotrochozoa</taxon>
        <taxon>Mollusca</taxon>
        <taxon>Gastropoda</taxon>
        <taxon>Heterobranchia</taxon>
        <taxon>Euthyneura</taxon>
        <taxon>Panpulmonata</taxon>
        <taxon>Sacoglossa</taxon>
        <taxon>Placobranchoidea</taxon>
        <taxon>Plakobranchidae</taxon>
        <taxon>Elysia</taxon>
    </lineage>
</organism>
<protein>
    <recommendedName>
        <fullName evidence="1">Reverse transcriptase domain-containing protein</fullName>
    </recommendedName>
</protein>